<keyword evidence="1" id="KW-0547">Nucleotide-binding</keyword>
<dbReference type="GO" id="GO:0003924">
    <property type="term" value="F:GTPase activity"/>
    <property type="evidence" value="ECO:0007669"/>
    <property type="project" value="InterPro"/>
</dbReference>
<reference evidence="3" key="1">
    <citation type="journal article" date="2020" name="J. Eukaryot. Microbiol.">
        <title>De novo Sequencing, Assembly and Annotation of the Transcriptome for the Free-Living Testate Amoeba Arcella intermedia.</title>
        <authorList>
            <person name="Ribeiro G.M."/>
            <person name="Porfirio-Sousa A.L."/>
            <person name="Maurer-Alcala X.X."/>
            <person name="Katz L.A."/>
            <person name="Lahr D.J.G."/>
        </authorList>
    </citation>
    <scope>NUCLEOTIDE SEQUENCE</scope>
</reference>
<evidence type="ECO:0000313" key="3">
    <source>
        <dbReference type="EMBL" id="NDV41073.1"/>
    </source>
</evidence>
<evidence type="ECO:0000256" key="1">
    <source>
        <dbReference type="ARBA" id="ARBA00022741"/>
    </source>
</evidence>
<proteinExistence type="predicted"/>
<dbReference type="AlphaFoldDB" id="A0A6B2LVL8"/>
<dbReference type="GO" id="GO:0005525">
    <property type="term" value="F:GTP binding"/>
    <property type="evidence" value="ECO:0007669"/>
    <property type="project" value="UniProtKB-KW"/>
</dbReference>
<dbReference type="PANTHER" id="PTHR24072">
    <property type="entry name" value="RHO FAMILY GTPASE"/>
    <property type="match status" value="1"/>
</dbReference>
<dbReference type="Gene3D" id="3.40.50.300">
    <property type="entry name" value="P-loop containing nucleotide triphosphate hydrolases"/>
    <property type="match status" value="1"/>
</dbReference>
<dbReference type="InterPro" id="IPR027417">
    <property type="entry name" value="P-loop_NTPase"/>
</dbReference>
<accession>A0A6B2LVL8</accession>
<organism evidence="3">
    <name type="scientific">Arcella intermedia</name>
    <dbReference type="NCBI Taxonomy" id="1963864"/>
    <lineage>
        <taxon>Eukaryota</taxon>
        <taxon>Amoebozoa</taxon>
        <taxon>Tubulinea</taxon>
        <taxon>Elardia</taxon>
        <taxon>Arcellinida</taxon>
        <taxon>Sphaerothecina</taxon>
        <taxon>Arcellidae</taxon>
        <taxon>Arcella</taxon>
    </lineage>
</organism>
<protein>
    <submittedName>
        <fullName evidence="3">Uncharacterized protein</fullName>
    </submittedName>
</protein>
<dbReference type="InterPro" id="IPR003578">
    <property type="entry name" value="Small_GTPase_Rho"/>
</dbReference>
<dbReference type="SUPFAM" id="SSF52540">
    <property type="entry name" value="P-loop containing nucleoside triphosphate hydrolases"/>
    <property type="match status" value="1"/>
</dbReference>
<name>A0A6B2LVL8_9EUKA</name>
<dbReference type="EMBL" id="GIBP01012104">
    <property type="protein sequence ID" value="NDV41073.1"/>
    <property type="molecule type" value="Transcribed_RNA"/>
</dbReference>
<dbReference type="InterPro" id="IPR001806">
    <property type="entry name" value="Small_GTPase"/>
</dbReference>
<dbReference type="GO" id="GO:0007264">
    <property type="term" value="P:small GTPase-mediated signal transduction"/>
    <property type="evidence" value="ECO:0007669"/>
    <property type="project" value="InterPro"/>
</dbReference>
<dbReference type="Pfam" id="PF00071">
    <property type="entry name" value="Ras"/>
    <property type="match status" value="1"/>
</dbReference>
<evidence type="ECO:0000256" key="2">
    <source>
        <dbReference type="ARBA" id="ARBA00023134"/>
    </source>
</evidence>
<sequence length="62" mass="7206">MNQQPISYEQGVQMMQEINAVKYLECSALTRIGLKEVFDESIKVFLYPPKKKKAKKQNCLLL</sequence>
<keyword evidence="2" id="KW-0342">GTP-binding</keyword>